<keyword evidence="2" id="KW-1185">Reference proteome</keyword>
<proteinExistence type="predicted"/>
<dbReference type="OrthoDB" id="9765971at2"/>
<reference evidence="2" key="1">
    <citation type="submission" date="2018-04" db="EMBL/GenBank/DDBJ databases">
        <authorList>
            <person name="Lucker S."/>
            <person name="Sakoula D."/>
        </authorList>
    </citation>
    <scope>NUCLEOTIDE SEQUENCE [LARGE SCALE GENOMIC DNA]</scope>
</reference>
<dbReference type="EMBL" id="OUNR01000018">
    <property type="protein sequence ID" value="SPP66109.1"/>
    <property type="molecule type" value="Genomic_DNA"/>
</dbReference>
<organism evidence="1 2">
    <name type="scientific">Nitrospira lenta</name>
    <dbReference type="NCBI Taxonomy" id="1436998"/>
    <lineage>
        <taxon>Bacteria</taxon>
        <taxon>Pseudomonadati</taxon>
        <taxon>Nitrospirota</taxon>
        <taxon>Nitrospiria</taxon>
        <taxon>Nitrospirales</taxon>
        <taxon>Nitrospiraceae</taxon>
        <taxon>Nitrospira</taxon>
    </lineage>
</organism>
<protein>
    <submittedName>
        <fullName evidence="1">Uncharacterized protein</fullName>
    </submittedName>
</protein>
<dbReference type="InParanoid" id="A0A330LAI9"/>
<dbReference type="AlphaFoldDB" id="A0A330LAI9"/>
<evidence type="ECO:0000313" key="2">
    <source>
        <dbReference type="Proteomes" id="UP000248168"/>
    </source>
</evidence>
<evidence type="ECO:0000313" key="1">
    <source>
        <dbReference type="EMBL" id="SPP66109.1"/>
    </source>
</evidence>
<name>A0A330LAI9_9BACT</name>
<dbReference type="RefSeq" id="WP_121990319.1">
    <property type="nucleotide sequence ID" value="NZ_OUNR01000018.1"/>
</dbReference>
<gene>
    <name evidence="1" type="ORF">NITLEN_50149</name>
</gene>
<accession>A0A330LAI9</accession>
<sequence>MAGDPVRTALASSDSLRFPANQTLARQFDQSGGKVVRQSTGHLIFYRPDGRRFLATDPAGHPLHECEWSVDPRGRTVLVRARLWLDWGRWVGLKPGGLVNETRLNLATKPGWQRLKAEDLRHMAAQAMRVPIEEVRFFYGDEDLVIDAHGQATIRHRKDAFYVLEDGTFESARFMSCMGAMHWEQIDFLPVVELFKSLLPGTGSAAFELIRGLYDDQNVGQPSSRPLRYRGIPTYPSEAAFRLFSSFFTPQADAGGDPVALFMDPSRSHRVTWLPAPAPPLRYFDETHRLCVTVQGAVLLKVTCADDPAGLSYVNPKGRRMVAWNRSAVIVDGHLHLSDRDDKKDVPLSQELARVTSSPVVPPPSSVDWRSVFVSAVPAVQPAEVFGAVLLYPQDETAVGELAAQPFVADYLQDLAEQDREIGQILMRAERILIDNGDAVISTCVPFDRPREVVAHISHPPFAYKQAQQIWTVCAELQRWEWLQRTRFMLPSATSQGESYDLVYVWIPYAEFEQGNALAARVRALAQGIKAGGNAFIVGPARMGDELSRAGLQRCWEEAVERLPTFAMHKTILPKAKLRSGVTLFHVRRG</sequence>
<dbReference type="Proteomes" id="UP000248168">
    <property type="component" value="Unassembled WGS sequence"/>
</dbReference>